<dbReference type="Proteomes" id="UP000712600">
    <property type="component" value="Unassembled WGS sequence"/>
</dbReference>
<name>A0A8S9SAQ4_BRACR</name>
<feature type="region of interest" description="Disordered" evidence="1">
    <location>
        <begin position="43"/>
        <end position="76"/>
    </location>
</feature>
<evidence type="ECO:0000256" key="1">
    <source>
        <dbReference type="SAM" id="MobiDB-lite"/>
    </source>
</evidence>
<sequence>MGSLRRGDQRSGAEGSSLAWHFRYTLSSGSCLRQSRCCFSRGKSPNQFPSTFLGGQRESEPKQHRRIILDDHQSQS</sequence>
<dbReference type="EMBL" id="QGKX02000088">
    <property type="protein sequence ID" value="KAF3589738.1"/>
    <property type="molecule type" value="Genomic_DNA"/>
</dbReference>
<proteinExistence type="predicted"/>
<feature type="compositionally biased region" description="Basic and acidic residues" evidence="1">
    <location>
        <begin position="57"/>
        <end position="76"/>
    </location>
</feature>
<gene>
    <name evidence="2" type="ORF">F2Q69_00028201</name>
</gene>
<organism evidence="2 3">
    <name type="scientific">Brassica cretica</name>
    <name type="common">Mustard</name>
    <dbReference type="NCBI Taxonomy" id="69181"/>
    <lineage>
        <taxon>Eukaryota</taxon>
        <taxon>Viridiplantae</taxon>
        <taxon>Streptophyta</taxon>
        <taxon>Embryophyta</taxon>
        <taxon>Tracheophyta</taxon>
        <taxon>Spermatophyta</taxon>
        <taxon>Magnoliopsida</taxon>
        <taxon>eudicotyledons</taxon>
        <taxon>Gunneridae</taxon>
        <taxon>Pentapetalae</taxon>
        <taxon>rosids</taxon>
        <taxon>malvids</taxon>
        <taxon>Brassicales</taxon>
        <taxon>Brassicaceae</taxon>
        <taxon>Brassiceae</taxon>
        <taxon>Brassica</taxon>
    </lineage>
</organism>
<reference evidence="2" key="1">
    <citation type="submission" date="2019-12" db="EMBL/GenBank/DDBJ databases">
        <title>Genome sequencing and annotation of Brassica cretica.</title>
        <authorList>
            <person name="Studholme D.J."/>
            <person name="Sarris P."/>
        </authorList>
    </citation>
    <scope>NUCLEOTIDE SEQUENCE</scope>
    <source>
        <strain evidence="2">PFS-109/04</strain>
        <tissue evidence="2">Leaf</tissue>
    </source>
</reference>
<evidence type="ECO:0000313" key="2">
    <source>
        <dbReference type="EMBL" id="KAF3589738.1"/>
    </source>
</evidence>
<dbReference type="AlphaFoldDB" id="A0A8S9SAQ4"/>
<evidence type="ECO:0000313" key="3">
    <source>
        <dbReference type="Proteomes" id="UP000712600"/>
    </source>
</evidence>
<protein>
    <submittedName>
        <fullName evidence="2">Uncharacterized protein</fullName>
    </submittedName>
</protein>
<comment type="caution">
    <text evidence="2">The sequence shown here is derived from an EMBL/GenBank/DDBJ whole genome shotgun (WGS) entry which is preliminary data.</text>
</comment>
<accession>A0A8S9SAQ4</accession>